<protein>
    <submittedName>
        <fullName evidence="1">Uncharacterized protein</fullName>
    </submittedName>
</protein>
<evidence type="ECO:0000313" key="1">
    <source>
        <dbReference type="EMBL" id="GFH06920.1"/>
    </source>
</evidence>
<accession>A0A699Y9U1</accession>
<feature type="non-terminal residue" evidence="1">
    <location>
        <position position="214"/>
    </location>
</feature>
<name>A0A699Y9U1_HAELA</name>
<comment type="caution">
    <text evidence="1">The sequence shown here is derived from an EMBL/GenBank/DDBJ whole genome shotgun (WGS) entry which is preliminary data.</text>
</comment>
<gene>
    <name evidence="1" type="ORF">HaLaN_01640</name>
</gene>
<reference evidence="1 2" key="1">
    <citation type="submission" date="2020-02" db="EMBL/GenBank/DDBJ databases">
        <title>Draft genome sequence of Haematococcus lacustris strain NIES-144.</title>
        <authorList>
            <person name="Morimoto D."/>
            <person name="Nakagawa S."/>
            <person name="Yoshida T."/>
            <person name="Sawayama S."/>
        </authorList>
    </citation>
    <scope>NUCLEOTIDE SEQUENCE [LARGE SCALE GENOMIC DNA]</scope>
    <source>
        <strain evidence="1 2">NIES-144</strain>
    </source>
</reference>
<dbReference type="EMBL" id="BLLF01000063">
    <property type="protein sequence ID" value="GFH06920.1"/>
    <property type="molecule type" value="Genomic_DNA"/>
</dbReference>
<evidence type="ECO:0000313" key="2">
    <source>
        <dbReference type="Proteomes" id="UP000485058"/>
    </source>
</evidence>
<feature type="non-terminal residue" evidence="1">
    <location>
        <position position="1"/>
    </location>
</feature>
<sequence>MSADSAAATRLGVLSRHFTSATVDSVFAGLPDVGAPAWVPGIAAMSRHLRTPSPPLPLAPSLHPSQLPMPFALPLSCCIRSLLQLTAAPVSSVHSAPLEHVLLPVVMKVHLNLVAYRRNRCMDAAIMQTCTAEHHPCCTPRACSSPMISFSEEDLMHPSLPSLQAPPDPILAVGDAWRADPHPAKLNLGGQAPGAECGAQGGGGAGCRPRSKQG</sequence>
<dbReference type="AlphaFoldDB" id="A0A699Y9U1"/>
<organism evidence="1 2">
    <name type="scientific">Haematococcus lacustris</name>
    <name type="common">Green alga</name>
    <name type="synonym">Haematococcus pluvialis</name>
    <dbReference type="NCBI Taxonomy" id="44745"/>
    <lineage>
        <taxon>Eukaryota</taxon>
        <taxon>Viridiplantae</taxon>
        <taxon>Chlorophyta</taxon>
        <taxon>core chlorophytes</taxon>
        <taxon>Chlorophyceae</taxon>
        <taxon>CS clade</taxon>
        <taxon>Chlamydomonadales</taxon>
        <taxon>Haematococcaceae</taxon>
        <taxon>Haematococcus</taxon>
    </lineage>
</organism>
<keyword evidence="2" id="KW-1185">Reference proteome</keyword>
<dbReference type="Proteomes" id="UP000485058">
    <property type="component" value="Unassembled WGS sequence"/>
</dbReference>
<proteinExistence type="predicted"/>